<dbReference type="Gene3D" id="2.10.300.10">
    <property type="entry name" value="Porin MspA ribbon domain"/>
    <property type="match status" value="1"/>
</dbReference>
<dbReference type="InterPro" id="IPR015286">
    <property type="entry name" value="Porin_fam_mycobact-type"/>
</dbReference>
<proteinExistence type="predicted"/>
<evidence type="ECO:0000256" key="2">
    <source>
        <dbReference type="SAM" id="SignalP"/>
    </source>
</evidence>
<keyword evidence="4" id="KW-1185">Reference proteome</keyword>
<feature type="signal peptide" evidence="2">
    <location>
        <begin position="1"/>
        <end position="32"/>
    </location>
</feature>
<dbReference type="EMBL" id="VCQU01000007">
    <property type="protein sequence ID" value="NMN97463.1"/>
    <property type="molecule type" value="Genomic_DNA"/>
</dbReference>
<keyword evidence="1 2" id="KW-0732">Signal</keyword>
<comment type="caution">
    <text evidence="3">The sequence shown here is derived from an EMBL/GenBank/DDBJ whole genome shotgun (WGS) entry which is preliminary data.</text>
</comment>
<name>A0A848KEU0_9NOCA</name>
<protein>
    <submittedName>
        <fullName evidence="3">Porin</fullName>
    </submittedName>
</protein>
<gene>
    <name evidence="3" type="ORF">FGL95_20715</name>
</gene>
<accession>A0A848KEU0</accession>
<dbReference type="AlphaFoldDB" id="A0A848KEU0"/>
<dbReference type="Gene3D" id="2.60.40.1650">
    <property type="entry name" value="Porin MspA (Ig-like beta-sandwich domain)"/>
    <property type="match status" value="1"/>
</dbReference>
<feature type="chain" id="PRO_5032596775" evidence="2">
    <location>
        <begin position="33"/>
        <end position="210"/>
    </location>
</feature>
<sequence length="210" mass="21929">MIRRHIGVARALSFALAAAAALTMTCGGSANAGIDATNHVIDRDGTDISVSLVDTAINFVAPLDDSFLTREWYHDGRAKIAITGDKAKDFKGTVIMGYQVGYPATFTGQLTFSWLSPNVSMNMGVGTPPTATVTLGIPSLGANLSVGNGPGVVDVEAIRTAITGCDNEMAVMAFHGSLTGVIGRTNIRPWVTVIADNGFRVTTVGPIFRA</sequence>
<evidence type="ECO:0000313" key="3">
    <source>
        <dbReference type="EMBL" id="NMN97463.1"/>
    </source>
</evidence>
<evidence type="ECO:0000313" key="4">
    <source>
        <dbReference type="Proteomes" id="UP000535543"/>
    </source>
</evidence>
<dbReference type="Pfam" id="PF09203">
    <property type="entry name" value="MspA"/>
    <property type="match status" value="1"/>
</dbReference>
<evidence type="ECO:0000256" key="1">
    <source>
        <dbReference type="ARBA" id="ARBA00022729"/>
    </source>
</evidence>
<dbReference type="Proteomes" id="UP000535543">
    <property type="component" value="Unassembled WGS sequence"/>
</dbReference>
<dbReference type="RefSeq" id="WP_169590354.1">
    <property type="nucleotide sequence ID" value="NZ_VCQU01000007.1"/>
</dbReference>
<organism evidence="3 4">
    <name type="scientific">Antrihabitans stalactiti</name>
    <dbReference type="NCBI Taxonomy" id="2584121"/>
    <lineage>
        <taxon>Bacteria</taxon>
        <taxon>Bacillati</taxon>
        <taxon>Actinomycetota</taxon>
        <taxon>Actinomycetes</taxon>
        <taxon>Mycobacteriales</taxon>
        <taxon>Nocardiaceae</taxon>
        <taxon>Antrihabitans</taxon>
    </lineage>
</organism>
<dbReference type="SUPFAM" id="SSF56959">
    <property type="entry name" value="Leukocidin-like"/>
    <property type="match status" value="1"/>
</dbReference>
<reference evidence="3 4" key="2">
    <citation type="submission" date="2020-06" db="EMBL/GenBank/DDBJ databases">
        <title>Antribacter stalactiti gen. nov., sp. nov., a new member of the family Nacardiaceae isolated from a cave.</title>
        <authorList>
            <person name="Kim I.S."/>
        </authorList>
    </citation>
    <scope>NUCLEOTIDE SEQUENCE [LARGE SCALE GENOMIC DNA]</scope>
    <source>
        <strain evidence="3 4">YC2-7</strain>
    </source>
</reference>
<reference evidence="3 4" key="1">
    <citation type="submission" date="2019-05" db="EMBL/GenBank/DDBJ databases">
        <authorList>
            <person name="Lee S.D."/>
        </authorList>
    </citation>
    <scope>NUCLEOTIDE SEQUENCE [LARGE SCALE GENOMIC DNA]</scope>
    <source>
        <strain evidence="3 4">YC2-7</strain>
    </source>
</reference>
<dbReference type="InterPro" id="IPR036435">
    <property type="entry name" value="Leukocidin/porin_MspA_sf"/>
</dbReference>